<accession>A0A1H9E146</accession>
<keyword evidence="2 4" id="KW-0238">DNA-binding</keyword>
<dbReference type="Gene3D" id="1.10.357.10">
    <property type="entry name" value="Tetracycline Repressor, domain 2"/>
    <property type="match status" value="1"/>
</dbReference>
<evidence type="ECO:0000256" key="1">
    <source>
        <dbReference type="ARBA" id="ARBA00023015"/>
    </source>
</evidence>
<dbReference type="RefSeq" id="WP_245770025.1">
    <property type="nucleotide sequence ID" value="NZ_FOET01000004.1"/>
</dbReference>
<dbReference type="SUPFAM" id="SSF46689">
    <property type="entry name" value="Homeodomain-like"/>
    <property type="match status" value="1"/>
</dbReference>
<evidence type="ECO:0000256" key="4">
    <source>
        <dbReference type="PROSITE-ProRule" id="PRU00335"/>
    </source>
</evidence>
<evidence type="ECO:0000259" key="5">
    <source>
        <dbReference type="PROSITE" id="PS50977"/>
    </source>
</evidence>
<reference evidence="6 7" key="1">
    <citation type="submission" date="2016-10" db="EMBL/GenBank/DDBJ databases">
        <authorList>
            <person name="de Groot N.N."/>
        </authorList>
    </citation>
    <scope>NUCLEOTIDE SEQUENCE [LARGE SCALE GENOMIC DNA]</scope>
    <source>
        <strain evidence="6 7">CGMCC 4.3519</strain>
    </source>
</reference>
<organism evidence="6 7">
    <name type="scientific">Streptomyces radiopugnans</name>
    <dbReference type="NCBI Taxonomy" id="403935"/>
    <lineage>
        <taxon>Bacteria</taxon>
        <taxon>Bacillati</taxon>
        <taxon>Actinomycetota</taxon>
        <taxon>Actinomycetes</taxon>
        <taxon>Kitasatosporales</taxon>
        <taxon>Streptomycetaceae</taxon>
        <taxon>Streptomyces</taxon>
    </lineage>
</organism>
<dbReference type="AlphaFoldDB" id="A0A1H9E146"/>
<dbReference type="SUPFAM" id="SSF48498">
    <property type="entry name" value="Tetracyclin repressor-like, C-terminal domain"/>
    <property type="match status" value="1"/>
</dbReference>
<dbReference type="InterPro" id="IPR050109">
    <property type="entry name" value="HTH-type_TetR-like_transc_reg"/>
</dbReference>
<keyword evidence="1" id="KW-0805">Transcription regulation</keyword>
<gene>
    <name evidence="6" type="ORF">SAMN05216481_104359</name>
</gene>
<dbReference type="GO" id="GO:0000976">
    <property type="term" value="F:transcription cis-regulatory region binding"/>
    <property type="evidence" value="ECO:0007669"/>
    <property type="project" value="TreeGrafter"/>
</dbReference>
<dbReference type="PRINTS" id="PR00455">
    <property type="entry name" value="HTHTETR"/>
</dbReference>
<proteinExistence type="predicted"/>
<sequence length="204" mass="22465">MTKQERAFRTQERFLDASADEFSRHGYAGANLQRIAAHVGMTKGALYAHFPSKNALAAVFTAEFDQIWRELLQEIGDSDPPLTNLHRITAGFMHRMHTDIRFRAGLRLVCEEACTRGKVPVVIADLSAVLTRIIGEAQEQEELTAAQSPELISSLVLSLIFGTYYTTPPNGPCDGAEQVCQVLRLLSRNTAAPADRPEGPCPAR</sequence>
<protein>
    <submittedName>
        <fullName evidence="6">Transcriptional regulator, TetR family</fullName>
    </submittedName>
</protein>
<feature type="domain" description="HTH tetR-type" evidence="5">
    <location>
        <begin position="8"/>
        <end position="68"/>
    </location>
</feature>
<dbReference type="PANTHER" id="PTHR30055">
    <property type="entry name" value="HTH-TYPE TRANSCRIPTIONAL REGULATOR RUTR"/>
    <property type="match status" value="1"/>
</dbReference>
<dbReference type="InterPro" id="IPR036271">
    <property type="entry name" value="Tet_transcr_reg_TetR-rel_C_sf"/>
</dbReference>
<dbReference type="InterPro" id="IPR001647">
    <property type="entry name" value="HTH_TetR"/>
</dbReference>
<keyword evidence="7" id="KW-1185">Reference proteome</keyword>
<dbReference type="Pfam" id="PF00440">
    <property type="entry name" value="TetR_N"/>
    <property type="match status" value="1"/>
</dbReference>
<evidence type="ECO:0000256" key="2">
    <source>
        <dbReference type="ARBA" id="ARBA00023125"/>
    </source>
</evidence>
<dbReference type="PROSITE" id="PS50977">
    <property type="entry name" value="HTH_TETR_2"/>
    <property type="match status" value="1"/>
</dbReference>
<evidence type="ECO:0000256" key="3">
    <source>
        <dbReference type="ARBA" id="ARBA00023163"/>
    </source>
</evidence>
<dbReference type="STRING" id="403935.SAMN05216481_104359"/>
<evidence type="ECO:0000313" key="6">
    <source>
        <dbReference type="EMBL" id="SEQ18658.1"/>
    </source>
</evidence>
<keyword evidence="3" id="KW-0804">Transcription</keyword>
<dbReference type="Proteomes" id="UP000199055">
    <property type="component" value="Unassembled WGS sequence"/>
</dbReference>
<evidence type="ECO:0000313" key="7">
    <source>
        <dbReference type="Proteomes" id="UP000199055"/>
    </source>
</evidence>
<dbReference type="GO" id="GO:0003700">
    <property type="term" value="F:DNA-binding transcription factor activity"/>
    <property type="evidence" value="ECO:0007669"/>
    <property type="project" value="TreeGrafter"/>
</dbReference>
<dbReference type="InterPro" id="IPR009057">
    <property type="entry name" value="Homeodomain-like_sf"/>
</dbReference>
<name>A0A1H9E146_9ACTN</name>
<dbReference type="PANTHER" id="PTHR30055:SF234">
    <property type="entry name" value="HTH-TYPE TRANSCRIPTIONAL REGULATOR BETI"/>
    <property type="match status" value="1"/>
</dbReference>
<feature type="DNA-binding region" description="H-T-H motif" evidence="4">
    <location>
        <begin position="31"/>
        <end position="50"/>
    </location>
</feature>
<dbReference type="EMBL" id="FOET01000004">
    <property type="protein sequence ID" value="SEQ18658.1"/>
    <property type="molecule type" value="Genomic_DNA"/>
</dbReference>